<dbReference type="InterPro" id="IPR040365">
    <property type="entry name" value="EFHD1/2"/>
</dbReference>
<dbReference type="SMART" id="SM00054">
    <property type="entry name" value="EFh"/>
    <property type="match status" value="2"/>
</dbReference>
<dbReference type="PROSITE" id="PS50222">
    <property type="entry name" value="EF_HAND_2"/>
    <property type="match status" value="2"/>
</dbReference>
<evidence type="ECO:0000256" key="2">
    <source>
        <dbReference type="ARBA" id="ARBA00022737"/>
    </source>
</evidence>
<feature type="domain" description="EF-hand" evidence="5">
    <location>
        <begin position="45"/>
        <end position="80"/>
    </location>
</feature>
<keyword evidence="2" id="KW-0677">Repeat</keyword>
<gene>
    <name evidence="6" type="ORF">CUNI_LOCUS13700</name>
</gene>
<proteinExistence type="predicted"/>
<evidence type="ECO:0000256" key="1">
    <source>
        <dbReference type="ARBA" id="ARBA00022723"/>
    </source>
</evidence>
<dbReference type="Pfam" id="PF21008">
    <property type="entry name" value="AIF-1"/>
    <property type="match status" value="1"/>
</dbReference>
<evidence type="ECO:0000256" key="4">
    <source>
        <dbReference type="SAM" id="Coils"/>
    </source>
</evidence>
<dbReference type="AlphaFoldDB" id="A0A8S3ZLN3"/>
<comment type="caution">
    <text evidence="6">The sequence shown here is derived from an EMBL/GenBank/DDBJ whole genome shotgun (WGS) entry which is preliminary data.</text>
</comment>
<keyword evidence="7" id="KW-1185">Reference proteome</keyword>
<dbReference type="InterPro" id="IPR011992">
    <property type="entry name" value="EF-hand-dom_pair"/>
</dbReference>
<dbReference type="PANTHER" id="PTHR13025">
    <property type="entry name" value="EF-HAND DOMAIN-CONTAINING PROTEIN D"/>
    <property type="match status" value="1"/>
</dbReference>
<dbReference type="GO" id="GO:0005509">
    <property type="term" value="F:calcium ion binding"/>
    <property type="evidence" value="ECO:0007669"/>
    <property type="project" value="InterPro"/>
</dbReference>
<sequence>MATEELAAKLNRRNLINEVKEGSAHLLPSNNIFNPYTEFKEFSRKQIQDFQKIFNKYDVGNDRYIDLMELKLMMEKLGAPQTHISLKNMIREVDEDHDDKISFREFLLIFRKAAAGDLQEGSGLYDLYKNMDEIDVDVQGVKEAKNFFQAKIEQQAETGKFEREIREEQEEKKRLAEEAKERKKAFLEKASIFNKAAK</sequence>
<dbReference type="Gene3D" id="1.10.238.10">
    <property type="entry name" value="EF-hand"/>
    <property type="match status" value="1"/>
</dbReference>
<dbReference type="EMBL" id="CAJHNH020002946">
    <property type="protein sequence ID" value="CAG5128142.1"/>
    <property type="molecule type" value="Genomic_DNA"/>
</dbReference>
<protein>
    <recommendedName>
        <fullName evidence="5">EF-hand domain-containing protein</fullName>
    </recommendedName>
</protein>
<dbReference type="FunFam" id="1.10.238.10:FF:000112">
    <property type="entry name" value="EF-hand domain family, member D2"/>
    <property type="match status" value="1"/>
</dbReference>
<reference evidence="6" key="1">
    <citation type="submission" date="2021-04" db="EMBL/GenBank/DDBJ databases">
        <authorList>
            <consortium name="Molecular Ecology Group"/>
        </authorList>
    </citation>
    <scope>NUCLEOTIDE SEQUENCE</scope>
</reference>
<name>A0A8S3ZLN3_9EUPU</name>
<dbReference type="InterPro" id="IPR002048">
    <property type="entry name" value="EF_hand_dom"/>
</dbReference>
<organism evidence="6 7">
    <name type="scientific">Candidula unifasciata</name>
    <dbReference type="NCBI Taxonomy" id="100452"/>
    <lineage>
        <taxon>Eukaryota</taxon>
        <taxon>Metazoa</taxon>
        <taxon>Spiralia</taxon>
        <taxon>Lophotrochozoa</taxon>
        <taxon>Mollusca</taxon>
        <taxon>Gastropoda</taxon>
        <taxon>Heterobranchia</taxon>
        <taxon>Euthyneura</taxon>
        <taxon>Panpulmonata</taxon>
        <taxon>Eupulmonata</taxon>
        <taxon>Stylommatophora</taxon>
        <taxon>Helicina</taxon>
        <taxon>Helicoidea</taxon>
        <taxon>Geomitridae</taxon>
        <taxon>Candidula</taxon>
    </lineage>
</organism>
<dbReference type="CDD" id="cd00051">
    <property type="entry name" value="EFh"/>
    <property type="match status" value="1"/>
</dbReference>
<dbReference type="Proteomes" id="UP000678393">
    <property type="component" value="Unassembled WGS sequence"/>
</dbReference>
<dbReference type="InterPro" id="IPR018247">
    <property type="entry name" value="EF_Hand_1_Ca_BS"/>
</dbReference>
<feature type="coiled-coil region" evidence="4">
    <location>
        <begin position="151"/>
        <end position="189"/>
    </location>
</feature>
<evidence type="ECO:0000313" key="7">
    <source>
        <dbReference type="Proteomes" id="UP000678393"/>
    </source>
</evidence>
<feature type="domain" description="EF-hand" evidence="5">
    <location>
        <begin position="81"/>
        <end position="116"/>
    </location>
</feature>
<keyword evidence="1" id="KW-0479">Metal-binding</keyword>
<dbReference type="PANTHER" id="PTHR13025:SF6">
    <property type="entry name" value="EF-HAND DOMAIN-CONTAINING PROTEIN-RELATED"/>
    <property type="match status" value="1"/>
</dbReference>
<evidence type="ECO:0000313" key="6">
    <source>
        <dbReference type="EMBL" id="CAG5128142.1"/>
    </source>
</evidence>
<evidence type="ECO:0000256" key="3">
    <source>
        <dbReference type="ARBA" id="ARBA00022837"/>
    </source>
</evidence>
<dbReference type="SUPFAM" id="SSF47473">
    <property type="entry name" value="EF-hand"/>
    <property type="match status" value="1"/>
</dbReference>
<keyword evidence="3" id="KW-0106">Calcium</keyword>
<evidence type="ECO:0000259" key="5">
    <source>
        <dbReference type="PROSITE" id="PS50222"/>
    </source>
</evidence>
<dbReference type="PROSITE" id="PS00018">
    <property type="entry name" value="EF_HAND_1"/>
    <property type="match status" value="1"/>
</dbReference>
<accession>A0A8S3ZLN3</accession>
<dbReference type="InterPro" id="IPR049025">
    <property type="entry name" value="AIF-1_EF_pair"/>
</dbReference>
<keyword evidence="4" id="KW-0175">Coiled coil</keyword>
<dbReference type="OrthoDB" id="6572480at2759"/>